<evidence type="ECO:0000313" key="1">
    <source>
        <dbReference type="EMBL" id="CAG2205267.1"/>
    </source>
</evidence>
<evidence type="ECO:0008006" key="3">
    <source>
        <dbReference type="Google" id="ProtNLM"/>
    </source>
</evidence>
<name>A0A8S3R7P8_MYTED</name>
<gene>
    <name evidence="1" type="ORF">MEDL_19673</name>
</gene>
<dbReference type="InterPro" id="IPR043502">
    <property type="entry name" value="DNA/RNA_pol_sf"/>
</dbReference>
<reference evidence="1" key="1">
    <citation type="submission" date="2021-03" db="EMBL/GenBank/DDBJ databases">
        <authorList>
            <person name="Bekaert M."/>
        </authorList>
    </citation>
    <scope>NUCLEOTIDE SEQUENCE</scope>
</reference>
<proteinExistence type="predicted"/>
<dbReference type="AlphaFoldDB" id="A0A8S3R7P8"/>
<comment type="caution">
    <text evidence="1">The sequence shown here is derived from an EMBL/GenBank/DDBJ whole genome shotgun (WGS) entry which is preliminary data.</text>
</comment>
<keyword evidence="2" id="KW-1185">Reference proteome</keyword>
<sequence length="184" mass="20880">METSAGMQPMTSDKTALIKPEISVDWTEEAPPPIEIEMGPITHDEIKAAIKKLKNNKAPGVDGIPAEVLKSDINLNVNILRDLLNEIWEKEILPTQWKDGIIIKLQKKGNLTDCNNWRGITLLSVPGKILCRIILERIKDKIDSILREEQSGFRTNCACIDTHTEKYYRGGTRMDIIYIYKSHP</sequence>
<evidence type="ECO:0000313" key="2">
    <source>
        <dbReference type="Proteomes" id="UP000683360"/>
    </source>
</evidence>
<dbReference type="EMBL" id="CAJPWZ010001019">
    <property type="protein sequence ID" value="CAG2205267.1"/>
    <property type="molecule type" value="Genomic_DNA"/>
</dbReference>
<organism evidence="1 2">
    <name type="scientific">Mytilus edulis</name>
    <name type="common">Blue mussel</name>
    <dbReference type="NCBI Taxonomy" id="6550"/>
    <lineage>
        <taxon>Eukaryota</taxon>
        <taxon>Metazoa</taxon>
        <taxon>Spiralia</taxon>
        <taxon>Lophotrochozoa</taxon>
        <taxon>Mollusca</taxon>
        <taxon>Bivalvia</taxon>
        <taxon>Autobranchia</taxon>
        <taxon>Pteriomorphia</taxon>
        <taxon>Mytilida</taxon>
        <taxon>Mytiloidea</taxon>
        <taxon>Mytilidae</taxon>
        <taxon>Mytilinae</taxon>
        <taxon>Mytilus</taxon>
    </lineage>
</organism>
<dbReference type="Proteomes" id="UP000683360">
    <property type="component" value="Unassembled WGS sequence"/>
</dbReference>
<dbReference type="PANTHER" id="PTHR19446">
    <property type="entry name" value="REVERSE TRANSCRIPTASES"/>
    <property type="match status" value="1"/>
</dbReference>
<dbReference type="OrthoDB" id="6145148at2759"/>
<protein>
    <recommendedName>
        <fullName evidence="3">Reverse transcriptase domain-containing protein</fullName>
    </recommendedName>
</protein>
<accession>A0A8S3R7P8</accession>
<dbReference type="SUPFAM" id="SSF56672">
    <property type="entry name" value="DNA/RNA polymerases"/>
    <property type="match status" value="1"/>
</dbReference>